<dbReference type="EMBL" id="LPVJ01000009">
    <property type="protein sequence ID" value="KUO96934.1"/>
    <property type="molecule type" value="Genomic_DNA"/>
</dbReference>
<dbReference type="AlphaFoldDB" id="A0A124IWC1"/>
<dbReference type="InterPro" id="IPR050312">
    <property type="entry name" value="IolE/XylAMocC-like"/>
</dbReference>
<dbReference type="InterPro" id="IPR036237">
    <property type="entry name" value="Xyl_isomerase-like_sf"/>
</dbReference>
<reference evidence="2 3" key="1">
    <citation type="submission" date="2015-12" db="EMBL/GenBank/DDBJ databases">
        <title>Draft genome sequence of Acidibacillus ferrooxidans ITV001, isolated from a chalcopyrite acid mine drainage site in Brazil.</title>
        <authorList>
            <person name="Dall'Agnol H."/>
            <person name="Nancucheo I."/>
            <person name="Johnson B."/>
            <person name="Oliveira R."/>
            <person name="Leite L."/>
            <person name="Pylro V."/>
            <person name="Nunes G.L."/>
            <person name="Tzotzos G."/>
            <person name="Fernandes G.R."/>
            <person name="Dutra J."/>
            <person name="Orellana S.C."/>
            <person name="Oliveira G."/>
        </authorList>
    </citation>
    <scope>NUCLEOTIDE SEQUENCE [LARGE SCALE GENOMIC DNA]</scope>
    <source>
        <strain evidence="3">ITV01</strain>
    </source>
</reference>
<dbReference type="Gene3D" id="3.20.20.150">
    <property type="entry name" value="Divalent-metal-dependent TIM barrel enzymes"/>
    <property type="match status" value="1"/>
</dbReference>
<organism evidence="2 3">
    <name type="scientific">Ferroacidibacillus organovorans</name>
    <dbReference type="NCBI Taxonomy" id="1765683"/>
    <lineage>
        <taxon>Bacteria</taxon>
        <taxon>Bacillati</taxon>
        <taxon>Bacillota</taxon>
        <taxon>Bacilli</taxon>
        <taxon>Bacillales</taxon>
        <taxon>Alicyclobacillaceae</taxon>
        <taxon>Ferroacidibacillus</taxon>
    </lineage>
</organism>
<dbReference type="PANTHER" id="PTHR12110:SF21">
    <property type="entry name" value="XYLOSE ISOMERASE-LIKE TIM BARREL DOMAIN-CONTAINING PROTEIN"/>
    <property type="match status" value="1"/>
</dbReference>
<evidence type="ECO:0000313" key="3">
    <source>
        <dbReference type="Proteomes" id="UP000053557"/>
    </source>
</evidence>
<keyword evidence="3" id="KW-1185">Reference proteome</keyword>
<keyword evidence="2" id="KW-0413">Isomerase</keyword>
<dbReference type="GO" id="GO:0016853">
    <property type="term" value="F:isomerase activity"/>
    <property type="evidence" value="ECO:0007669"/>
    <property type="project" value="UniProtKB-KW"/>
</dbReference>
<comment type="caution">
    <text evidence="2">The sequence shown here is derived from an EMBL/GenBank/DDBJ whole genome shotgun (WGS) entry which is preliminary data.</text>
</comment>
<sequence>MKLGVFTVLFGDRTFEEALDLIANAGLQTVEIGCGPYPGKAHCDPDQLLVDERAREAFMHAITSRGLSISALSVHGNPLHPNAEIAKEHHRQFEQAVRLAETLGVDTVVTFSGCPGESEHSQNPSWVTCPWPEEFAKVLEWQWNEKVIPYWKKQHEFLEAHNVRVAIEAHPGFVVYHTESMLRLRNACGPRIGVNFDPSHLFWQGMDPVAAIKTLGKADAIFHVHAKDTSFDRENMSQNGVLDTKSYRNELERSWIFRTVGYGHGEETWRNIISALQLVGYTGAVSIEHEDSLMALEEGFLKAATFLNGLLIRDRLESIWWT</sequence>
<accession>A0A124IWC1</accession>
<dbReference type="PANTHER" id="PTHR12110">
    <property type="entry name" value="HYDROXYPYRUVATE ISOMERASE"/>
    <property type="match status" value="1"/>
</dbReference>
<name>A0A124IWC1_9BACL</name>
<dbReference type="RefSeq" id="WP_067712677.1">
    <property type="nucleotide sequence ID" value="NZ_LPVJ01000009.1"/>
</dbReference>
<feature type="domain" description="Xylose isomerase-like TIM barrel" evidence="1">
    <location>
        <begin position="19"/>
        <end position="307"/>
    </location>
</feature>
<dbReference type="OrthoDB" id="9779184at2"/>
<dbReference type="Proteomes" id="UP000053557">
    <property type="component" value="Unassembled WGS sequence"/>
</dbReference>
<dbReference type="InterPro" id="IPR013022">
    <property type="entry name" value="Xyl_isomerase-like_TIM-brl"/>
</dbReference>
<dbReference type="Pfam" id="PF01261">
    <property type="entry name" value="AP_endonuc_2"/>
    <property type="match status" value="1"/>
</dbReference>
<gene>
    <name evidence="2" type="ORF">ATW55_08275</name>
</gene>
<dbReference type="SUPFAM" id="SSF51658">
    <property type="entry name" value="Xylose isomerase-like"/>
    <property type="match status" value="1"/>
</dbReference>
<protein>
    <submittedName>
        <fullName evidence="2">Xylose isomerase</fullName>
    </submittedName>
</protein>
<evidence type="ECO:0000259" key="1">
    <source>
        <dbReference type="Pfam" id="PF01261"/>
    </source>
</evidence>
<proteinExistence type="predicted"/>
<evidence type="ECO:0000313" key="2">
    <source>
        <dbReference type="EMBL" id="KUO96934.1"/>
    </source>
</evidence>